<organism evidence="1 2">
    <name type="scientific">Agathobacter rectalis</name>
    <dbReference type="NCBI Taxonomy" id="39491"/>
    <lineage>
        <taxon>Bacteria</taxon>
        <taxon>Bacillati</taxon>
        <taxon>Bacillota</taxon>
        <taxon>Clostridia</taxon>
        <taxon>Lachnospirales</taxon>
        <taxon>Lachnospiraceae</taxon>
        <taxon>Agathobacter</taxon>
    </lineage>
</organism>
<dbReference type="Proteomes" id="UP000049472">
    <property type="component" value="Unassembled WGS sequence"/>
</dbReference>
<gene>
    <name evidence="1" type="ORF">T1815_13001</name>
</gene>
<dbReference type="EMBL" id="CVRQ01000017">
    <property type="protein sequence ID" value="CRL36313.1"/>
    <property type="molecule type" value="Genomic_DNA"/>
</dbReference>
<accession>A0A0M6WJ22</accession>
<proteinExistence type="predicted"/>
<name>A0A0M6WJ22_9FIRM</name>
<evidence type="ECO:0000313" key="1">
    <source>
        <dbReference type="EMBL" id="CRL36313.1"/>
    </source>
</evidence>
<sequence>MAKYLDLTGLKYFITKRIGKTDISKIGDGTCTGAISALNQSLGNLKTDLNKLNSLGNISIMKMSTKILEILPGNNSCLLLSKNDVISALGLSSSTFNFDNLCVSITNGDGAAFSGHLESPTITTTGIYVVWKDKVTASCNIRVNYILFYHD</sequence>
<reference evidence="2" key="1">
    <citation type="submission" date="2015-05" db="EMBL/GenBank/DDBJ databases">
        <authorList>
            <consortium name="Pathogen Informatics"/>
        </authorList>
    </citation>
    <scope>NUCLEOTIDE SEQUENCE [LARGE SCALE GENOMIC DNA]</scope>
    <source>
        <strain evidence="2">T1-815</strain>
    </source>
</reference>
<dbReference type="AlphaFoldDB" id="A0A0M6WJ22"/>
<keyword evidence="2" id="KW-1185">Reference proteome</keyword>
<dbReference type="RefSeq" id="WP_055061591.1">
    <property type="nucleotide sequence ID" value="NZ_CVRQ01000017.1"/>
</dbReference>
<evidence type="ECO:0000313" key="2">
    <source>
        <dbReference type="Proteomes" id="UP000049472"/>
    </source>
</evidence>
<protein>
    <submittedName>
        <fullName evidence="1">Uncharacterized protein</fullName>
    </submittedName>
</protein>